<keyword evidence="2" id="KW-1133">Transmembrane helix</keyword>
<reference evidence="3 4" key="1">
    <citation type="submission" date="2020-10" db="EMBL/GenBank/DDBJ databases">
        <title>complete genome sequencing of Lysobacter sp. H21R20.</title>
        <authorList>
            <person name="Bae J.-W."/>
            <person name="Lee S.-Y."/>
        </authorList>
    </citation>
    <scope>NUCLEOTIDE SEQUENCE [LARGE SCALE GENOMIC DNA]</scope>
    <source>
        <strain evidence="3 4">H21R20</strain>
    </source>
</reference>
<name>A0A7S6UFC0_9GAMM</name>
<evidence type="ECO:0000313" key="3">
    <source>
        <dbReference type="EMBL" id="QOW19215.1"/>
    </source>
</evidence>
<dbReference type="NCBIfam" id="TIGR00847">
    <property type="entry name" value="ccoS"/>
    <property type="match status" value="1"/>
</dbReference>
<dbReference type="PANTHER" id="PTHR41532:SF1">
    <property type="entry name" value="FIXS PROTEIN"/>
    <property type="match status" value="1"/>
</dbReference>
<keyword evidence="2" id="KW-0812">Transmembrane</keyword>
<dbReference type="AlphaFoldDB" id="A0A7S6UFC0"/>
<gene>
    <name evidence="3" type="primary">ccoS</name>
    <name evidence="3" type="ORF">INQ41_11360</name>
</gene>
<dbReference type="InterPro" id="IPR004714">
    <property type="entry name" value="Cyt_oxidase_maturation_cbb3"/>
</dbReference>
<protein>
    <submittedName>
        <fullName evidence="3">Cbb3-type cytochrome oxidase assembly protein CcoS</fullName>
    </submittedName>
</protein>
<evidence type="ECO:0000313" key="4">
    <source>
        <dbReference type="Proteomes" id="UP000594059"/>
    </source>
</evidence>
<proteinExistence type="predicted"/>
<keyword evidence="2" id="KW-0472">Membrane</keyword>
<dbReference type="Proteomes" id="UP000594059">
    <property type="component" value="Chromosome"/>
</dbReference>
<feature type="compositionally biased region" description="Basic and acidic residues" evidence="1">
    <location>
        <begin position="43"/>
        <end position="60"/>
    </location>
</feature>
<accession>A0A7S6UFC0</accession>
<feature type="compositionally biased region" description="Low complexity" evidence="1">
    <location>
        <begin position="61"/>
        <end position="83"/>
    </location>
</feature>
<dbReference type="PANTHER" id="PTHR41532">
    <property type="entry name" value="FIXS PROTEIN"/>
    <property type="match status" value="1"/>
</dbReference>
<evidence type="ECO:0000256" key="1">
    <source>
        <dbReference type="SAM" id="MobiDB-lite"/>
    </source>
</evidence>
<dbReference type="RefSeq" id="WP_193984560.1">
    <property type="nucleotide sequence ID" value="NZ_CP063656.1"/>
</dbReference>
<keyword evidence="4" id="KW-1185">Reference proteome</keyword>
<feature type="transmembrane region" description="Helical" evidence="2">
    <location>
        <begin position="6"/>
        <end position="26"/>
    </location>
</feature>
<dbReference type="KEGG" id="lcic:INQ41_11360"/>
<feature type="region of interest" description="Disordered" evidence="1">
    <location>
        <begin position="43"/>
        <end position="89"/>
    </location>
</feature>
<dbReference type="EMBL" id="CP063656">
    <property type="protein sequence ID" value="QOW19215.1"/>
    <property type="molecule type" value="Genomic_DNA"/>
</dbReference>
<sequence length="89" mass="9371">MNILLFLIPVSMLGLGVALWAFIWAVKRGQFEDMDTPALDILREDEHDRPVAGPRTDKVHPPGAGAPAAAPPLASAGADGDAAAQDRND</sequence>
<evidence type="ECO:0000256" key="2">
    <source>
        <dbReference type="SAM" id="Phobius"/>
    </source>
</evidence>
<organism evidence="3 4">
    <name type="scientific">Novilysobacter ciconiae</name>
    <dbReference type="NCBI Taxonomy" id="2781022"/>
    <lineage>
        <taxon>Bacteria</taxon>
        <taxon>Pseudomonadati</taxon>
        <taxon>Pseudomonadota</taxon>
        <taxon>Gammaproteobacteria</taxon>
        <taxon>Lysobacterales</taxon>
        <taxon>Lysobacteraceae</taxon>
        <taxon>Novilysobacter</taxon>
    </lineage>
</organism>
<dbReference type="Pfam" id="PF03597">
    <property type="entry name" value="FixS"/>
    <property type="match status" value="1"/>
</dbReference>